<accession>A0A915JJE7</accession>
<evidence type="ECO:0000256" key="1">
    <source>
        <dbReference type="SAM" id="MobiDB-lite"/>
    </source>
</evidence>
<dbReference type="AlphaFoldDB" id="A0A915JJE7"/>
<proteinExistence type="predicted"/>
<sequence length="106" mass="12028">MPLMVPMDVQQPQQPSTSTAKLNRYGQPICKPAPYEHSVKRETQQQEEIESHKAHKACTTDKPHLCCTPLPSTSRTKRGKMTVEHMVKFGEQRAKQKAGWSCQLNP</sequence>
<keyword evidence="2" id="KW-1185">Reference proteome</keyword>
<name>A0A915JJE7_ROMCU</name>
<dbReference type="Proteomes" id="UP000887565">
    <property type="component" value="Unplaced"/>
</dbReference>
<reference evidence="3" key="1">
    <citation type="submission" date="2022-11" db="UniProtKB">
        <authorList>
            <consortium name="WormBaseParasite"/>
        </authorList>
    </citation>
    <scope>IDENTIFICATION</scope>
</reference>
<protein>
    <submittedName>
        <fullName evidence="3">Uncharacterized protein</fullName>
    </submittedName>
</protein>
<feature type="compositionally biased region" description="Low complexity" evidence="1">
    <location>
        <begin position="1"/>
        <end position="15"/>
    </location>
</feature>
<evidence type="ECO:0000313" key="3">
    <source>
        <dbReference type="WBParaSite" id="nRc.2.0.1.t26202-RA"/>
    </source>
</evidence>
<dbReference type="WBParaSite" id="nRc.2.0.1.t26202-RA">
    <property type="protein sequence ID" value="nRc.2.0.1.t26202-RA"/>
    <property type="gene ID" value="nRc.2.0.1.g26202"/>
</dbReference>
<organism evidence="2 3">
    <name type="scientific">Romanomermis culicivorax</name>
    <name type="common">Nematode worm</name>
    <dbReference type="NCBI Taxonomy" id="13658"/>
    <lineage>
        <taxon>Eukaryota</taxon>
        <taxon>Metazoa</taxon>
        <taxon>Ecdysozoa</taxon>
        <taxon>Nematoda</taxon>
        <taxon>Enoplea</taxon>
        <taxon>Dorylaimia</taxon>
        <taxon>Mermithida</taxon>
        <taxon>Mermithoidea</taxon>
        <taxon>Mermithidae</taxon>
        <taxon>Romanomermis</taxon>
    </lineage>
</organism>
<evidence type="ECO:0000313" key="2">
    <source>
        <dbReference type="Proteomes" id="UP000887565"/>
    </source>
</evidence>
<feature type="region of interest" description="Disordered" evidence="1">
    <location>
        <begin position="1"/>
        <end position="26"/>
    </location>
</feature>